<dbReference type="Pfam" id="PF02852">
    <property type="entry name" value="Pyr_redox_dim"/>
    <property type="match status" value="1"/>
</dbReference>
<proteinExistence type="inferred from homology"/>
<comment type="miscellaneous">
    <text evidence="14">The active site is a redox-active disulfide bond.</text>
</comment>
<evidence type="ECO:0000256" key="7">
    <source>
        <dbReference type="ARBA" id="ARBA00023027"/>
    </source>
</evidence>
<comment type="similarity">
    <text evidence="1 14">Belongs to the class-I pyridine nucleotide-disulfide oxidoreductase family.</text>
</comment>
<dbReference type="PRINTS" id="PR00411">
    <property type="entry name" value="PNDRDTASEI"/>
</dbReference>
<dbReference type="RefSeq" id="WP_006738415.1">
    <property type="nucleotide sequence ID" value="NZ_AEUZ02000001.1"/>
</dbReference>
<accession>G5KDG9</accession>
<dbReference type="SUPFAM" id="SSF55424">
    <property type="entry name" value="FAD/NAD-linked reductases, dimerisation (C-terminal) domain"/>
    <property type="match status" value="1"/>
</dbReference>
<evidence type="ECO:0000256" key="14">
    <source>
        <dbReference type="RuleBase" id="RU003692"/>
    </source>
</evidence>
<dbReference type="eggNOG" id="COG1249">
    <property type="taxonomic scope" value="Bacteria"/>
</dbReference>
<evidence type="ECO:0000256" key="5">
    <source>
        <dbReference type="ARBA" id="ARBA00022827"/>
    </source>
</evidence>
<dbReference type="InterPro" id="IPR016156">
    <property type="entry name" value="FAD/NAD-linked_Rdtase_dimer_sf"/>
</dbReference>
<keyword evidence="9 14" id="KW-0676">Redox-active center</keyword>
<protein>
    <recommendedName>
        <fullName evidence="3 14">Dihydrolipoyl dehydrogenase</fullName>
        <ecNumber evidence="2 14">1.8.1.4</ecNumber>
    </recommendedName>
</protein>
<evidence type="ECO:0000259" key="16">
    <source>
        <dbReference type="Pfam" id="PF07992"/>
    </source>
</evidence>
<dbReference type="PRINTS" id="PR00368">
    <property type="entry name" value="FADPNR"/>
</dbReference>
<dbReference type="EMBL" id="AEUZ02000001">
    <property type="protein sequence ID" value="EHJ55620.1"/>
    <property type="molecule type" value="Genomic_DNA"/>
</dbReference>
<sequence>MVVGGFTNEVETVVIGSGPGGYVAAIRAAQLGQKVVIIEKESIGGVCLNVGCIPSKALIHVGQEYAKTKEKTSYGLTYGDSNLDFSEVQNWKNQDVVSKLTTGVETLLKKNKVTIVKGEAHFVSKDTIFVTPEDGLGEAYRFKDLILAVGGRPIALKSFPFSDDILDSSGLLNLNEIPKELAIIGGGYIGMELAMAYANLGSHVTVLEGLDRVLSNFESDLVKPVLLQAEKLGMTIITQAKASHFEKKKDGLHLFYQKDDKEEEILADKIAVLVGRRPNTDNLSIELSGIELDERGFIPVNEQMQTNQKHIYAIGDITKGPSLAHKASFDAKIAAEAISQVEGVANDYLVIPTVAYTQPEIATVGLTKVAATKEGIDTKLATFKFASNGRALSMENTSGFLRLVADKKDNRIIGAQMVGQGASELIAEITLAIENLMTAEDLTLTIHNHPSLSEMVMDASEILLGQGIHQ</sequence>
<comment type="caution">
    <text evidence="17">The sequence shown here is derived from an EMBL/GenBank/DDBJ whole genome shotgun (WGS) entry which is preliminary data.</text>
</comment>
<feature type="domain" description="Pyridine nucleotide-disulphide oxidoreductase dimerisation" evidence="15">
    <location>
        <begin position="351"/>
        <end position="459"/>
    </location>
</feature>
<dbReference type="Pfam" id="PF07992">
    <property type="entry name" value="Pyr_redox_2"/>
    <property type="match status" value="1"/>
</dbReference>
<dbReference type="InterPro" id="IPR036188">
    <property type="entry name" value="FAD/NAD-bd_sf"/>
</dbReference>
<keyword evidence="5 12" id="KW-0274">FAD</keyword>
<evidence type="ECO:0000256" key="6">
    <source>
        <dbReference type="ARBA" id="ARBA00023002"/>
    </source>
</evidence>
<feature type="binding site" evidence="12">
    <location>
        <position position="208"/>
    </location>
    <ligand>
        <name>NAD(+)</name>
        <dbReference type="ChEBI" id="CHEBI:57540"/>
    </ligand>
</feature>
<evidence type="ECO:0000256" key="13">
    <source>
        <dbReference type="PIRSR" id="PIRSR000350-4"/>
    </source>
</evidence>
<feature type="binding site" evidence="12">
    <location>
        <position position="275"/>
    </location>
    <ligand>
        <name>NAD(+)</name>
        <dbReference type="ChEBI" id="CHEBI:57540"/>
    </ligand>
</feature>
<keyword evidence="6 14" id="KW-0560">Oxidoreductase</keyword>
<evidence type="ECO:0000256" key="2">
    <source>
        <dbReference type="ARBA" id="ARBA00012608"/>
    </source>
</evidence>
<keyword evidence="7 12" id="KW-0520">NAD</keyword>
<dbReference type="InterPro" id="IPR012999">
    <property type="entry name" value="Pyr_OxRdtase_I_AS"/>
</dbReference>
<evidence type="ECO:0000256" key="8">
    <source>
        <dbReference type="ARBA" id="ARBA00023157"/>
    </source>
</evidence>
<dbReference type="SUPFAM" id="SSF51905">
    <property type="entry name" value="FAD/NAD(P)-binding domain"/>
    <property type="match status" value="1"/>
</dbReference>
<dbReference type="Proteomes" id="UP000005388">
    <property type="component" value="Unassembled WGS sequence"/>
</dbReference>
<dbReference type="InterPro" id="IPR050151">
    <property type="entry name" value="Class-I_Pyr_Nuc-Dis_Oxidored"/>
</dbReference>
<dbReference type="InterPro" id="IPR004099">
    <property type="entry name" value="Pyr_nucl-diS_OxRdtase_dimer"/>
</dbReference>
<keyword evidence="4 14" id="KW-0285">Flavoprotein</keyword>
<dbReference type="PROSITE" id="PS00076">
    <property type="entry name" value="PYRIDINE_REDOX_1"/>
    <property type="match status" value="1"/>
</dbReference>
<evidence type="ECO:0000256" key="4">
    <source>
        <dbReference type="ARBA" id="ARBA00022630"/>
    </source>
</evidence>
<evidence type="ECO:0000256" key="3">
    <source>
        <dbReference type="ARBA" id="ARBA00016961"/>
    </source>
</evidence>
<name>G5KDG9_9STRE</name>
<keyword evidence="12" id="KW-0547">Nucleotide-binding</keyword>
<evidence type="ECO:0000256" key="10">
    <source>
        <dbReference type="ARBA" id="ARBA00049187"/>
    </source>
</evidence>
<feature type="binding site" evidence="12">
    <location>
        <begin position="185"/>
        <end position="192"/>
    </location>
    <ligand>
        <name>NAD(+)</name>
        <dbReference type="ChEBI" id="CHEBI:57540"/>
    </ligand>
</feature>
<dbReference type="EC" id="1.8.1.4" evidence="2 14"/>
<dbReference type="InterPro" id="IPR001100">
    <property type="entry name" value="Pyr_nuc-diS_OxRdtase"/>
</dbReference>
<dbReference type="NCBIfam" id="TIGR01350">
    <property type="entry name" value="lipoamide_DH"/>
    <property type="match status" value="1"/>
</dbReference>
<dbReference type="PANTHER" id="PTHR22912:SF160">
    <property type="entry name" value="DIHYDROLIPOYL DEHYDROGENASE"/>
    <property type="match status" value="1"/>
</dbReference>
<feature type="binding site" evidence="12">
    <location>
        <position position="316"/>
    </location>
    <ligand>
        <name>FAD</name>
        <dbReference type="ChEBI" id="CHEBI:57692"/>
    </ligand>
</feature>
<dbReference type="GO" id="GO:0006103">
    <property type="term" value="P:2-oxoglutarate metabolic process"/>
    <property type="evidence" value="ECO:0007669"/>
    <property type="project" value="TreeGrafter"/>
</dbReference>
<keyword evidence="8" id="KW-1015">Disulfide bond</keyword>
<dbReference type="GO" id="GO:0004148">
    <property type="term" value="F:dihydrolipoyl dehydrogenase (NADH) activity"/>
    <property type="evidence" value="ECO:0007669"/>
    <property type="project" value="UniProtKB-EC"/>
</dbReference>
<dbReference type="InterPro" id="IPR023753">
    <property type="entry name" value="FAD/NAD-binding_dom"/>
</dbReference>
<comment type="catalytic activity">
    <reaction evidence="10 14">
        <text>N(6)-[(R)-dihydrolipoyl]-L-lysyl-[protein] + NAD(+) = N(6)-[(R)-lipoyl]-L-lysyl-[protein] + NADH + H(+)</text>
        <dbReference type="Rhea" id="RHEA:15045"/>
        <dbReference type="Rhea" id="RHEA-COMP:10474"/>
        <dbReference type="Rhea" id="RHEA-COMP:10475"/>
        <dbReference type="ChEBI" id="CHEBI:15378"/>
        <dbReference type="ChEBI" id="CHEBI:57540"/>
        <dbReference type="ChEBI" id="CHEBI:57945"/>
        <dbReference type="ChEBI" id="CHEBI:83099"/>
        <dbReference type="ChEBI" id="CHEBI:83100"/>
        <dbReference type="EC" id="1.8.1.4"/>
    </reaction>
</comment>
<reference evidence="17 18" key="1">
    <citation type="journal article" date="2014" name="Int. J. Syst. Evol. Microbiol.">
        <title>Phylogenomics and the dynamic genome evolution of the genus Streptococcus.</title>
        <authorList>
            <consortium name="The Broad Institute Genome Sequencing Platform"/>
            <person name="Richards V.P."/>
            <person name="Palmer S.R."/>
            <person name="Pavinski Bitar P.D."/>
            <person name="Qin X."/>
            <person name="Weinstock G.M."/>
            <person name="Highlander S.K."/>
            <person name="Town C.D."/>
            <person name="Burne R.A."/>
            <person name="Stanhope M.J."/>
        </authorList>
    </citation>
    <scope>NUCLEOTIDE SEQUENCE [LARGE SCALE GENOMIC DNA]</scope>
    <source>
        <strain evidence="17 18">2285-97</strain>
    </source>
</reference>
<evidence type="ECO:0000256" key="1">
    <source>
        <dbReference type="ARBA" id="ARBA00007532"/>
    </source>
</evidence>
<feature type="active site" description="Proton acceptor" evidence="11">
    <location>
        <position position="449"/>
    </location>
</feature>
<keyword evidence="18" id="KW-1185">Reference proteome</keyword>
<dbReference type="GO" id="GO:0050660">
    <property type="term" value="F:flavin adenine dinucleotide binding"/>
    <property type="evidence" value="ECO:0007669"/>
    <property type="project" value="InterPro"/>
</dbReference>
<dbReference type="Gene3D" id="3.50.50.60">
    <property type="entry name" value="FAD/NAD(P)-binding domain"/>
    <property type="match status" value="2"/>
</dbReference>
<comment type="cofactor">
    <cofactor evidence="12 14">
        <name>FAD</name>
        <dbReference type="ChEBI" id="CHEBI:57692"/>
    </cofactor>
    <text evidence="12 14">Binds 1 FAD per subunit.</text>
</comment>
<dbReference type="AlphaFoldDB" id="G5KDG9"/>
<dbReference type="STRING" id="764291.STRUR_1918"/>
<organism evidence="17 18">
    <name type="scientific">Streptococcus urinalis 2285-97</name>
    <dbReference type="NCBI Taxonomy" id="764291"/>
    <lineage>
        <taxon>Bacteria</taxon>
        <taxon>Bacillati</taxon>
        <taxon>Bacillota</taxon>
        <taxon>Bacilli</taxon>
        <taxon>Lactobacillales</taxon>
        <taxon>Streptococcaceae</taxon>
        <taxon>Streptococcus</taxon>
    </lineage>
</organism>
<evidence type="ECO:0000313" key="17">
    <source>
        <dbReference type="EMBL" id="EHJ55620.1"/>
    </source>
</evidence>
<evidence type="ECO:0000256" key="11">
    <source>
        <dbReference type="PIRSR" id="PIRSR000350-2"/>
    </source>
</evidence>
<feature type="domain" description="FAD/NAD(P)-binding" evidence="16">
    <location>
        <begin position="12"/>
        <end position="329"/>
    </location>
</feature>
<evidence type="ECO:0000259" key="15">
    <source>
        <dbReference type="Pfam" id="PF02852"/>
    </source>
</evidence>
<dbReference type="Gene3D" id="3.30.390.30">
    <property type="match status" value="1"/>
</dbReference>
<feature type="binding site" evidence="12">
    <location>
        <position position="56"/>
    </location>
    <ligand>
        <name>FAD</name>
        <dbReference type="ChEBI" id="CHEBI:57692"/>
    </ligand>
</feature>
<gene>
    <name evidence="17" type="primary">lpdA_2</name>
    <name evidence="17" type="ORF">STRUR_1918</name>
</gene>
<dbReference type="FunFam" id="3.30.390.30:FF:000001">
    <property type="entry name" value="Dihydrolipoyl dehydrogenase"/>
    <property type="match status" value="1"/>
</dbReference>
<dbReference type="PANTHER" id="PTHR22912">
    <property type="entry name" value="DISULFIDE OXIDOREDUCTASE"/>
    <property type="match status" value="1"/>
</dbReference>
<evidence type="ECO:0000256" key="12">
    <source>
        <dbReference type="PIRSR" id="PIRSR000350-3"/>
    </source>
</evidence>
<evidence type="ECO:0000313" key="18">
    <source>
        <dbReference type="Proteomes" id="UP000005388"/>
    </source>
</evidence>
<dbReference type="InterPro" id="IPR006258">
    <property type="entry name" value="Lipoamide_DH"/>
</dbReference>
<dbReference type="PIRSF" id="PIRSF000350">
    <property type="entry name" value="Mercury_reductase_MerA"/>
    <property type="match status" value="1"/>
</dbReference>
<feature type="disulfide bond" description="Redox-active" evidence="13">
    <location>
        <begin position="47"/>
        <end position="52"/>
    </location>
</feature>
<evidence type="ECO:0000256" key="9">
    <source>
        <dbReference type="ARBA" id="ARBA00023284"/>
    </source>
</evidence>